<sequence>CCEIKQFTIGIDLPLAEATGDDQTSNQVKTYLIDFGTILACSNTHRQRTFTVENPTALDLRVKLRREGGAIGLFDIDSKQADFFLFAYESKILTIDWSIQDIVQDVRCVYEIYFSKDFKCRIICLGKTRKITYDLIYKSVRLAEKQFRTELEPCLPGTILYEELTVHNTGDVKMTMEAGPENSSASVVVALSHRQVVLEPNVSLTLKIELEVKDAHRTIDNLITLLFPYASQRSSFKLSFKTTAGWPEFDRHLFSSLMKMQVDEEANEKVDKIILYNQGSVKLFIDDLHSTSPHVSIDNHLLFPLTILPRQQIECSFTYKVEKRLASFECDFVLKTNCQQRIQHFPFHCKRMAPIISFDHDILHCGTTMQGSKVPSFSITIKNDGNLPAQLEYEPKHNTIFTFKFGNDEKSIALSTIYPRTIECLVEIKKTAPTGYFK</sequence>
<reference evidence="1" key="1">
    <citation type="submission" date="2021-02" db="EMBL/GenBank/DDBJ databases">
        <authorList>
            <person name="Nowell W R."/>
        </authorList>
    </citation>
    <scope>NUCLEOTIDE SEQUENCE</scope>
</reference>
<dbReference type="AlphaFoldDB" id="A0A8S2W9W7"/>
<gene>
    <name evidence="1" type="ORF">TMI583_LOCUS44139</name>
</gene>
<comment type="caution">
    <text evidence="1">The sequence shown here is derived from an EMBL/GenBank/DDBJ whole genome shotgun (WGS) entry which is preliminary data.</text>
</comment>
<feature type="non-terminal residue" evidence="1">
    <location>
        <position position="1"/>
    </location>
</feature>
<protein>
    <submittedName>
        <fullName evidence="1">Uncharacterized protein</fullName>
    </submittedName>
</protein>
<dbReference type="EMBL" id="CAJOBA010075276">
    <property type="protein sequence ID" value="CAF4414274.1"/>
    <property type="molecule type" value="Genomic_DNA"/>
</dbReference>
<feature type="non-terminal residue" evidence="1">
    <location>
        <position position="438"/>
    </location>
</feature>
<proteinExistence type="predicted"/>
<dbReference type="Proteomes" id="UP000682733">
    <property type="component" value="Unassembled WGS sequence"/>
</dbReference>
<evidence type="ECO:0000313" key="1">
    <source>
        <dbReference type="EMBL" id="CAF4414274.1"/>
    </source>
</evidence>
<organism evidence="1 2">
    <name type="scientific">Didymodactylos carnosus</name>
    <dbReference type="NCBI Taxonomy" id="1234261"/>
    <lineage>
        <taxon>Eukaryota</taxon>
        <taxon>Metazoa</taxon>
        <taxon>Spiralia</taxon>
        <taxon>Gnathifera</taxon>
        <taxon>Rotifera</taxon>
        <taxon>Eurotatoria</taxon>
        <taxon>Bdelloidea</taxon>
        <taxon>Philodinida</taxon>
        <taxon>Philodinidae</taxon>
        <taxon>Didymodactylos</taxon>
    </lineage>
</organism>
<name>A0A8S2W9W7_9BILA</name>
<evidence type="ECO:0000313" key="2">
    <source>
        <dbReference type="Proteomes" id="UP000682733"/>
    </source>
</evidence>
<accession>A0A8S2W9W7</accession>